<accession>A0A6P0UHF7</accession>
<keyword evidence="1" id="KW-0732">Signal</keyword>
<name>A0A6P0UHF7_9FLAO</name>
<dbReference type="SUPFAM" id="SSF49464">
    <property type="entry name" value="Carboxypeptidase regulatory domain-like"/>
    <property type="match status" value="1"/>
</dbReference>
<dbReference type="RefSeq" id="WP_163605461.1">
    <property type="nucleotide sequence ID" value="NZ_JAABOO010000001.1"/>
</dbReference>
<sequence length="248" mass="28711">MKNILTTLLLLFITTSVLSQEDGRVLLRGQVLYRNNFVQNENVVNINTEKATITNKDGEFAIFVKAGDELVFSAVNYKIKSVIIDDKILKNNRLVVEVNEKVTQLEEVVVTPENEKKFLELKNEEFKQYDYESDPSTPTINDAIPVAERGLQNGLNFVNIFKAIFKSKKEETTEQREIRMSEVLRQIYEDEFFVGNLKIPSEKIEDFLYFCDSKMPAQSLLKKDNEFQLIDFLVNQSEAYLKIINSEE</sequence>
<keyword evidence="3" id="KW-1185">Reference proteome</keyword>
<organism evidence="2 3">
    <name type="scientific">Leptobacterium flavescens</name>
    <dbReference type="NCBI Taxonomy" id="472055"/>
    <lineage>
        <taxon>Bacteria</taxon>
        <taxon>Pseudomonadati</taxon>
        <taxon>Bacteroidota</taxon>
        <taxon>Flavobacteriia</taxon>
        <taxon>Flavobacteriales</taxon>
        <taxon>Flavobacteriaceae</taxon>
        <taxon>Leptobacterium</taxon>
    </lineage>
</organism>
<evidence type="ECO:0000313" key="2">
    <source>
        <dbReference type="EMBL" id="NER12437.1"/>
    </source>
</evidence>
<dbReference type="Proteomes" id="UP000468581">
    <property type="component" value="Unassembled WGS sequence"/>
</dbReference>
<protein>
    <recommendedName>
        <fullName evidence="4">Carboxypeptidase-like regulatory domain-containing protein</fullName>
    </recommendedName>
</protein>
<reference evidence="2 3" key="1">
    <citation type="submission" date="2020-01" db="EMBL/GenBank/DDBJ databases">
        <title>Leptobacterium flavescens.</title>
        <authorList>
            <person name="Wang G."/>
        </authorList>
    </citation>
    <scope>NUCLEOTIDE SEQUENCE [LARGE SCALE GENOMIC DNA]</scope>
    <source>
        <strain evidence="2 3">KCTC 22160</strain>
    </source>
</reference>
<feature type="chain" id="PRO_5027040502" description="Carboxypeptidase-like regulatory domain-containing protein" evidence="1">
    <location>
        <begin position="20"/>
        <end position="248"/>
    </location>
</feature>
<evidence type="ECO:0000256" key="1">
    <source>
        <dbReference type="SAM" id="SignalP"/>
    </source>
</evidence>
<dbReference type="AlphaFoldDB" id="A0A6P0UHF7"/>
<evidence type="ECO:0008006" key="4">
    <source>
        <dbReference type="Google" id="ProtNLM"/>
    </source>
</evidence>
<feature type="signal peptide" evidence="1">
    <location>
        <begin position="1"/>
        <end position="19"/>
    </location>
</feature>
<dbReference type="InterPro" id="IPR008969">
    <property type="entry name" value="CarboxyPept-like_regulatory"/>
</dbReference>
<gene>
    <name evidence="2" type="ORF">GWK08_03215</name>
</gene>
<dbReference type="Pfam" id="PF13715">
    <property type="entry name" value="CarbopepD_reg_2"/>
    <property type="match status" value="1"/>
</dbReference>
<proteinExistence type="predicted"/>
<dbReference type="EMBL" id="JAABOO010000001">
    <property type="protein sequence ID" value="NER12437.1"/>
    <property type="molecule type" value="Genomic_DNA"/>
</dbReference>
<evidence type="ECO:0000313" key="3">
    <source>
        <dbReference type="Proteomes" id="UP000468581"/>
    </source>
</evidence>
<comment type="caution">
    <text evidence="2">The sequence shown here is derived from an EMBL/GenBank/DDBJ whole genome shotgun (WGS) entry which is preliminary data.</text>
</comment>